<sequence>VPSFNGSSYLRYPGLGDSSLSWLELSVTLKPMTQDGVILYNGHHSDATGDFIALYLSSGHVQFTFDLGTGPATLRYSIRDKKI</sequence>
<dbReference type="Pfam" id="PF02210">
    <property type="entry name" value="Laminin_G_2"/>
    <property type="match status" value="1"/>
</dbReference>
<dbReference type="Gene3D" id="2.60.120.200">
    <property type="match status" value="1"/>
</dbReference>
<comment type="caution">
    <text evidence="1">Lacks conserved residue(s) required for the propagation of feature annotation.</text>
</comment>
<evidence type="ECO:0000259" key="2">
    <source>
        <dbReference type="PROSITE" id="PS50025"/>
    </source>
</evidence>
<gene>
    <name evidence="3" type="ORF">HICCMSTLAB_LOCUS47</name>
</gene>
<dbReference type="InterPro" id="IPR013320">
    <property type="entry name" value="ConA-like_dom_sf"/>
</dbReference>
<dbReference type="CDD" id="cd00110">
    <property type="entry name" value="LamG"/>
    <property type="match status" value="1"/>
</dbReference>
<keyword evidence="4" id="KW-1185">Reference proteome</keyword>
<accession>A0A8J2E9M4</accession>
<dbReference type="OrthoDB" id="10014052at2759"/>
<dbReference type="InterPro" id="IPR050372">
    <property type="entry name" value="Neurexin-related_CASP"/>
</dbReference>
<feature type="non-terminal residue" evidence="3">
    <location>
        <position position="1"/>
    </location>
</feature>
<protein>
    <submittedName>
        <fullName evidence="3">Similar to Agrn: Agrin (Mus musculus)</fullName>
    </submittedName>
</protein>
<dbReference type="PANTHER" id="PTHR15036">
    <property type="entry name" value="PIKACHURIN-LIKE PROTEIN"/>
    <property type="match status" value="1"/>
</dbReference>
<dbReference type="InterPro" id="IPR001791">
    <property type="entry name" value="Laminin_G"/>
</dbReference>
<evidence type="ECO:0000256" key="1">
    <source>
        <dbReference type="PROSITE-ProRule" id="PRU00122"/>
    </source>
</evidence>
<reference evidence="3" key="1">
    <citation type="submission" date="2021-04" db="EMBL/GenBank/DDBJ databases">
        <authorList>
            <person name="Chebbi M.A.C M."/>
        </authorList>
    </citation>
    <scope>NUCLEOTIDE SEQUENCE</scope>
</reference>
<comment type="caution">
    <text evidence="3">The sequence shown here is derived from an EMBL/GenBank/DDBJ whole genome shotgun (WGS) entry which is preliminary data.</text>
</comment>
<dbReference type="PANTHER" id="PTHR15036:SF85">
    <property type="entry name" value="SP2353, ISOFORM A"/>
    <property type="match status" value="1"/>
</dbReference>
<evidence type="ECO:0000313" key="3">
    <source>
        <dbReference type="EMBL" id="CAG5071445.1"/>
    </source>
</evidence>
<name>A0A8J2E9M4_COTCN</name>
<dbReference type="SUPFAM" id="SSF49899">
    <property type="entry name" value="Concanavalin A-like lectins/glucanases"/>
    <property type="match status" value="1"/>
</dbReference>
<proteinExistence type="predicted"/>
<dbReference type="Proteomes" id="UP000786811">
    <property type="component" value="Unassembled WGS sequence"/>
</dbReference>
<dbReference type="PROSITE" id="PS50025">
    <property type="entry name" value="LAM_G_DOMAIN"/>
    <property type="match status" value="1"/>
</dbReference>
<dbReference type="EMBL" id="CAJNRD030000371">
    <property type="protein sequence ID" value="CAG5071445.1"/>
    <property type="molecule type" value="Genomic_DNA"/>
</dbReference>
<dbReference type="GO" id="GO:0016020">
    <property type="term" value="C:membrane"/>
    <property type="evidence" value="ECO:0007669"/>
    <property type="project" value="UniProtKB-SubCell"/>
</dbReference>
<feature type="domain" description="Laminin G" evidence="2">
    <location>
        <begin position="1"/>
        <end position="83"/>
    </location>
</feature>
<organism evidence="3 4">
    <name type="scientific">Cotesia congregata</name>
    <name type="common">Parasitoid wasp</name>
    <name type="synonym">Apanteles congregatus</name>
    <dbReference type="NCBI Taxonomy" id="51543"/>
    <lineage>
        <taxon>Eukaryota</taxon>
        <taxon>Metazoa</taxon>
        <taxon>Ecdysozoa</taxon>
        <taxon>Arthropoda</taxon>
        <taxon>Hexapoda</taxon>
        <taxon>Insecta</taxon>
        <taxon>Pterygota</taxon>
        <taxon>Neoptera</taxon>
        <taxon>Endopterygota</taxon>
        <taxon>Hymenoptera</taxon>
        <taxon>Apocrita</taxon>
        <taxon>Ichneumonoidea</taxon>
        <taxon>Braconidae</taxon>
        <taxon>Microgastrinae</taxon>
        <taxon>Cotesia</taxon>
    </lineage>
</organism>
<dbReference type="AlphaFoldDB" id="A0A8J2E9M4"/>
<evidence type="ECO:0000313" key="4">
    <source>
        <dbReference type="Proteomes" id="UP000786811"/>
    </source>
</evidence>